<dbReference type="PRINTS" id="PR00344">
    <property type="entry name" value="BCTRLSENSOR"/>
</dbReference>
<dbReference type="SUPFAM" id="SSF47384">
    <property type="entry name" value="Homodimeric domain of signal transducing histidine kinase"/>
    <property type="match status" value="1"/>
</dbReference>
<dbReference type="InterPro" id="IPR011006">
    <property type="entry name" value="CheY-like_superfamily"/>
</dbReference>
<dbReference type="Proteomes" id="UP000709336">
    <property type="component" value="Unassembled WGS sequence"/>
</dbReference>
<dbReference type="PANTHER" id="PTHR43547">
    <property type="entry name" value="TWO-COMPONENT HISTIDINE KINASE"/>
    <property type="match status" value="1"/>
</dbReference>
<dbReference type="RefSeq" id="WP_169211449.1">
    <property type="nucleotide sequence ID" value="NZ_JAATNW010000006.1"/>
</dbReference>
<dbReference type="SMART" id="SM00388">
    <property type="entry name" value="HisKA"/>
    <property type="match status" value="1"/>
</dbReference>
<dbReference type="Pfam" id="PF13426">
    <property type="entry name" value="PAS_9"/>
    <property type="match status" value="1"/>
</dbReference>
<evidence type="ECO:0000259" key="5">
    <source>
        <dbReference type="PROSITE" id="PS50109"/>
    </source>
</evidence>
<dbReference type="Gene3D" id="3.30.450.20">
    <property type="entry name" value="PAS domain"/>
    <property type="match status" value="2"/>
</dbReference>
<dbReference type="Pfam" id="PF00512">
    <property type="entry name" value="HisKA"/>
    <property type="match status" value="1"/>
</dbReference>
<evidence type="ECO:0000256" key="4">
    <source>
        <dbReference type="PROSITE-ProRule" id="PRU00169"/>
    </source>
</evidence>
<evidence type="ECO:0000256" key="1">
    <source>
        <dbReference type="ARBA" id="ARBA00000085"/>
    </source>
</evidence>
<dbReference type="CDD" id="cd00082">
    <property type="entry name" value="HisKA"/>
    <property type="match status" value="1"/>
</dbReference>
<evidence type="ECO:0000256" key="3">
    <source>
        <dbReference type="ARBA" id="ARBA00022553"/>
    </source>
</evidence>
<keyword evidence="10" id="KW-1185">Reference proteome</keyword>
<dbReference type="CDD" id="cd00075">
    <property type="entry name" value="HATPase"/>
    <property type="match status" value="1"/>
</dbReference>
<comment type="caution">
    <text evidence="9">The sequence shown here is derived from an EMBL/GenBank/DDBJ whole genome shotgun (WGS) entry which is preliminary data.</text>
</comment>
<dbReference type="PROSITE" id="PS50110">
    <property type="entry name" value="RESPONSE_REGULATORY"/>
    <property type="match status" value="1"/>
</dbReference>
<dbReference type="SMART" id="SM00448">
    <property type="entry name" value="REC"/>
    <property type="match status" value="1"/>
</dbReference>
<dbReference type="Gene3D" id="3.40.50.2300">
    <property type="match status" value="1"/>
</dbReference>
<name>A0ABX1R578_9ALTE</name>
<accession>A0ABX1R578</accession>
<dbReference type="PROSITE" id="PS50112">
    <property type="entry name" value="PAS"/>
    <property type="match status" value="2"/>
</dbReference>
<dbReference type="InterPro" id="IPR013655">
    <property type="entry name" value="PAS_fold_3"/>
</dbReference>
<protein>
    <recommendedName>
        <fullName evidence="2">histidine kinase</fullName>
        <ecNumber evidence="2">2.7.13.3</ecNumber>
    </recommendedName>
</protein>
<dbReference type="InterPro" id="IPR000700">
    <property type="entry name" value="PAS-assoc_C"/>
</dbReference>
<dbReference type="NCBIfam" id="TIGR00229">
    <property type="entry name" value="sensory_box"/>
    <property type="match status" value="2"/>
</dbReference>
<dbReference type="SMART" id="SM00091">
    <property type="entry name" value="PAS"/>
    <property type="match status" value="2"/>
</dbReference>
<dbReference type="PANTHER" id="PTHR43547:SF2">
    <property type="entry name" value="HYBRID SIGNAL TRANSDUCTION HISTIDINE KINASE C"/>
    <property type="match status" value="1"/>
</dbReference>
<dbReference type="InterPro" id="IPR036097">
    <property type="entry name" value="HisK_dim/P_sf"/>
</dbReference>
<dbReference type="Pfam" id="PF08447">
    <property type="entry name" value="PAS_3"/>
    <property type="match status" value="1"/>
</dbReference>
<proteinExistence type="predicted"/>
<dbReference type="InterPro" id="IPR003661">
    <property type="entry name" value="HisK_dim/P_dom"/>
</dbReference>
<feature type="domain" description="PAS" evidence="7">
    <location>
        <begin position="150"/>
        <end position="222"/>
    </location>
</feature>
<feature type="modified residue" description="4-aspartylphosphate" evidence="4">
    <location>
        <position position="586"/>
    </location>
</feature>
<evidence type="ECO:0000259" key="7">
    <source>
        <dbReference type="PROSITE" id="PS50112"/>
    </source>
</evidence>
<dbReference type="PROSITE" id="PS50113">
    <property type="entry name" value="PAC"/>
    <property type="match status" value="1"/>
</dbReference>
<dbReference type="Pfam" id="PF00072">
    <property type="entry name" value="Response_reg"/>
    <property type="match status" value="1"/>
</dbReference>
<dbReference type="EC" id="2.7.13.3" evidence="2"/>
<dbReference type="CDD" id="cd17580">
    <property type="entry name" value="REC_2_DhkD-like"/>
    <property type="match status" value="1"/>
</dbReference>
<dbReference type="SMART" id="SM00387">
    <property type="entry name" value="HATPase_c"/>
    <property type="match status" value="1"/>
</dbReference>
<dbReference type="InterPro" id="IPR036890">
    <property type="entry name" value="HATPase_C_sf"/>
</dbReference>
<evidence type="ECO:0000313" key="10">
    <source>
        <dbReference type="Proteomes" id="UP000709336"/>
    </source>
</evidence>
<evidence type="ECO:0000259" key="8">
    <source>
        <dbReference type="PROSITE" id="PS50113"/>
    </source>
</evidence>
<sequence>MSQLPDFTFCYDHAACGLVITDIDGTIRRANATFAKWLGFQQSELVDAKKIQELFTVGGRFFHHTHWAPLLQMQGSVSEVQIDLRSRDDKIIPMLVNASRISHDGTIIDQMAFFIVDDRKKFEQELVAARKKLEASFDSLRETQNQLQRNQNMLNLAMHSAKMAGWSFNVESERVEWNNELQSLLGFDEDSGWLSKESFYNLLHPEDKDSFRQQLRHAIKSQTNYTLECRLKNSQEHWVEMEISGYAVITQHGETQSIYGICMDVSERKARLRELAALNTKLSSSDHRKNEFLATLSHELRNPLAPIRNVLEIMRIKENDATVWKKSRILIDRHVSHMSRLIEDLMDISRISHNRINLRKQAIDILPALHCAVDETKPLIDAQSHQLSINEAKAPIYVNADSTRIVQIFSNLLTNAAKYTPAGGTIDITVSQNREQVTVSVEDSGIGIPAEELENIFTMFSQLSPALERAQGGLGIGLALVHHLVTLHEGEIEVSSEGHNKGCKFTVKLPVIRRVGALDANSLQDEKSKAIKLPQRRILVIEDNQDTAQSLAELLEYAGHITCTAFDGTSGIMQAKEFKPEVILSDIGLPDISGYEVAETVRKQLAHANIYLIAITGWGQKKDKQLAKASGFNRHITKPVDFAELKQILAELPDD</sequence>
<feature type="domain" description="Response regulatory" evidence="6">
    <location>
        <begin position="537"/>
        <end position="653"/>
    </location>
</feature>
<feature type="domain" description="Histidine kinase" evidence="5">
    <location>
        <begin position="295"/>
        <end position="513"/>
    </location>
</feature>
<comment type="catalytic activity">
    <reaction evidence="1">
        <text>ATP + protein L-histidine = ADP + protein N-phospho-L-histidine.</text>
        <dbReference type="EC" id="2.7.13.3"/>
    </reaction>
</comment>
<dbReference type="Pfam" id="PF02518">
    <property type="entry name" value="HATPase_c"/>
    <property type="match status" value="1"/>
</dbReference>
<dbReference type="InterPro" id="IPR000014">
    <property type="entry name" value="PAS"/>
</dbReference>
<dbReference type="InterPro" id="IPR003594">
    <property type="entry name" value="HATPase_dom"/>
</dbReference>
<dbReference type="EMBL" id="JAATNW010000006">
    <property type="protein sequence ID" value="NMH60908.1"/>
    <property type="molecule type" value="Genomic_DNA"/>
</dbReference>
<dbReference type="CDD" id="cd00130">
    <property type="entry name" value="PAS"/>
    <property type="match status" value="2"/>
</dbReference>
<dbReference type="SUPFAM" id="SSF55874">
    <property type="entry name" value="ATPase domain of HSP90 chaperone/DNA topoisomerase II/histidine kinase"/>
    <property type="match status" value="1"/>
</dbReference>
<feature type="domain" description="PAC" evidence="8">
    <location>
        <begin position="221"/>
        <end position="277"/>
    </location>
</feature>
<gene>
    <name evidence="9" type="ORF">HCJ96_12795</name>
</gene>
<evidence type="ECO:0000256" key="2">
    <source>
        <dbReference type="ARBA" id="ARBA00012438"/>
    </source>
</evidence>
<dbReference type="InterPro" id="IPR035965">
    <property type="entry name" value="PAS-like_dom_sf"/>
</dbReference>
<evidence type="ECO:0000313" key="9">
    <source>
        <dbReference type="EMBL" id="NMH60908.1"/>
    </source>
</evidence>
<feature type="domain" description="PAS" evidence="7">
    <location>
        <begin position="18"/>
        <end position="55"/>
    </location>
</feature>
<keyword evidence="3 4" id="KW-0597">Phosphoprotein</keyword>
<dbReference type="Gene3D" id="3.30.565.10">
    <property type="entry name" value="Histidine kinase-like ATPase, C-terminal domain"/>
    <property type="match status" value="1"/>
</dbReference>
<dbReference type="InterPro" id="IPR004358">
    <property type="entry name" value="Sig_transdc_His_kin-like_C"/>
</dbReference>
<dbReference type="InterPro" id="IPR001789">
    <property type="entry name" value="Sig_transdc_resp-reg_receiver"/>
</dbReference>
<dbReference type="SUPFAM" id="SSF52172">
    <property type="entry name" value="CheY-like"/>
    <property type="match status" value="1"/>
</dbReference>
<organism evidence="9 10">
    <name type="scientific">Alteromonas ponticola</name>
    <dbReference type="NCBI Taxonomy" id="2720613"/>
    <lineage>
        <taxon>Bacteria</taxon>
        <taxon>Pseudomonadati</taxon>
        <taxon>Pseudomonadota</taxon>
        <taxon>Gammaproteobacteria</taxon>
        <taxon>Alteromonadales</taxon>
        <taxon>Alteromonadaceae</taxon>
        <taxon>Alteromonas/Salinimonas group</taxon>
        <taxon>Alteromonas</taxon>
    </lineage>
</organism>
<dbReference type="InterPro" id="IPR005467">
    <property type="entry name" value="His_kinase_dom"/>
</dbReference>
<evidence type="ECO:0000259" key="6">
    <source>
        <dbReference type="PROSITE" id="PS50110"/>
    </source>
</evidence>
<reference evidence="9 10" key="1">
    <citation type="submission" date="2020-03" db="EMBL/GenBank/DDBJ databases">
        <title>Alteromonas ponticola sp. nov., isolated from seawater.</title>
        <authorList>
            <person name="Yoon J.-H."/>
            <person name="Kim Y.-O."/>
        </authorList>
    </citation>
    <scope>NUCLEOTIDE SEQUENCE [LARGE SCALE GENOMIC DNA]</scope>
    <source>
        <strain evidence="9 10">MYP5</strain>
    </source>
</reference>
<dbReference type="SUPFAM" id="SSF55785">
    <property type="entry name" value="PYP-like sensor domain (PAS domain)"/>
    <property type="match status" value="2"/>
</dbReference>
<dbReference type="PROSITE" id="PS50109">
    <property type="entry name" value="HIS_KIN"/>
    <property type="match status" value="1"/>
</dbReference>
<dbReference type="Gene3D" id="1.10.287.130">
    <property type="match status" value="1"/>
</dbReference>